<feature type="compositionally biased region" description="Basic and acidic residues" evidence="1">
    <location>
        <begin position="526"/>
        <end position="535"/>
    </location>
</feature>
<dbReference type="EMBL" id="KV784360">
    <property type="protein sequence ID" value="OEU14460.1"/>
    <property type="molecule type" value="Genomic_DNA"/>
</dbReference>
<keyword evidence="3" id="KW-1185">Reference proteome</keyword>
<dbReference type="InParanoid" id="A0A1E7F8G0"/>
<feature type="region of interest" description="Disordered" evidence="1">
    <location>
        <begin position="314"/>
        <end position="340"/>
    </location>
</feature>
<dbReference type="PANTHER" id="PTHR20916:SF18">
    <property type="entry name" value="IPT_TIG DOMAIN-CONTAINING PROTEIN"/>
    <property type="match status" value="1"/>
</dbReference>
<accession>A0A1E7F8G0</accession>
<evidence type="ECO:0000313" key="2">
    <source>
        <dbReference type="EMBL" id="OEU14460.1"/>
    </source>
</evidence>
<organism evidence="2 3">
    <name type="scientific">Fragilariopsis cylindrus CCMP1102</name>
    <dbReference type="NCBI Taxonomy" id="635003"/>
    <lineage>
        <taxon>Eukaryota</taxon>
        <taxon>Sar</taxon>
        <taxon>Stramenopiles</taxon>
        <taxon>Ochrophyta</taxon>
        <taxon>Bacillariophyta</taxon>
        <taxon>Bacillariophyceae</taxon>
        <taxon>Bacillariophycidae</taxon>
        <taxon>Bacillariales</taxon>
        <taxon>Bacillariaceae</taxon>
        <taxon>Fragilariopsis</taxon>
    </lineage>
</organism>
<feature type="region of interest" description="Disordered" evidence="1">
    <location>
        <begin position="521"/>
        <end position="597"/>
    </location>
</feature>
<evidence type="ECO:0000313" key="3">
    <source>
        <dbReference type="Proteomes" id="UP000095751"/>
    </source>
</evidence>
<dbReference type="InterPro" id="IPR038765">
    <property type="entry name" value="Papain-like_cys_pep_sf"/>
</dbReference>
<dbReference type="Proteomes" id="UP000095751">
    <property type="component" value="Unassembled WGS sequence"/>
</dbReference>
<dbReference type="PANTHER" id="PTHR20916">
    <property type="entry name" value="CYSTEINE AND GLYCINE-RICH PROTEIN 2 BINDING PROTEIN"/>
    <property type="match status" value="1"/>
</dbReference>
<reference evidence="2 3" key="1">
    <citation type="submission" date="2016-09" db="EMBL/GenBank/DDBJ databases">
        <title>Extensive genetic diversity and differential bi-allelic expression allows diatom success in the polar Southern Ocean.</title>
        <authorList>
            <consortium name="DOE Joint Genome Institute"/>
            <person name="Mock T."/>
            <person name="Otillar R.P."/>
            <person name="Strauss J."/>
            <person name="Dupont C."/>
            <person name="Frickenhaus S."/>
            <person name="Maumus F."/>
            <person name="Mcmullan M."/>
            <person name="Sanges R."/>
            <person name="Schmutz J."/>
            <person name="Toseland A."/>
            <person name="Valas R."/>
            <person name="Veluchamy A."/>
            <person name="Ward B.J."/>
            <person name="Allen A."/>
            <person name="Barry K."/>
            <person name="Falciatore A."/>
            <person name="Ferrante M."/>
            <person name="Fortunato A.E."/>
            <person name="Gloeckner G."/>
            <person name="Gruber A."/>
            <person name="Hipkin R."/>
            <person name="Janech M."/>
            <person name="Kroth P."/>
            <person name="Leese F."/>
            <person name="Lindquist E."/>
            <person name="Lyon B.R."/>
            <person name="Martin J."/>
            <person name="Mayer C."/>
            <person name="Parker M."/>
            <person name="Quesneville H."/>
            <person name="Raymond J."/>
            <person name="Uhlig C."/>
            <person name="Valentin K.U."/>
            <person name="Worden A.Z."/>
            <person name="Armbrust E.V."/>
            <person name="Bowler C."/>
            <person name="Green B."/>
            <person name="Moulton V."/>
            <person name="Van Oosterhout C."/>
            <person name="Grigoriev I."/>
        </authorList>
    </citation>
    <scope>NUCLEOTIDE SEQUENCE [LARGE SCALE GENOMIC DNA]</scope>
    <source>
        <strain evidence="2 3">CCMP1102</strain>
    </source>
</reference>
<evidence type="ECO:0000256" key="1">
    <source>
        <dbReference type="SAM" id="MobiDB-lite"/>
    </source>
</evidence>
<feature type="compositionally biased region" description="Polar residues" evidence="1">
    <location>
        <begin position="315"/>
        <end position="325"/>
    </location>
</feature>
<feature type="region of interest" description="Disordered" evidence="1">
    <location>
        <begin position="386"/>
        <end position="414"/>
    </location>
</feature>
<protein>
    <submittedName>
        <fullName evidence="2">Uncharacterized protein</fullName>
    </submittedName>
</protein>
<gene>
    <name evidence="2" type="ORF">FRACYDRAFT_241005</name>
</gene>
<feature type="compositionally biased region" description="Acidic residues" evidence="1">
    <location>
        <begin position="579"/>
        <end position="594"/>
    </location>
</feature>
<feature type="region of interest" description="Disordered" evidence="1">
    <location>
        <begin position="159"/>
        <end position="204"/>
    </location>
</feature>
<sequence length="626" mass="70130">MNSSAGNNKIKNKNKRQPQRIYFRSLTLPPAKLLPPTSTSLAALSALSALSAVLSPALPSSSPTLPTSPYSSCGGGTDDSFYTAVGTINSEQEPDNIKSEYSPHFLSALQLIAHVIVPLRKALVHFYMSYRNNKDIENKLEWQTLLAFGRLFKELISSPSGASSSSSASILSGNSGAAETESRNSNNSPPIEDTDTVEAEESSRPVSSERFFPIFNKCLIKYTYKTHPEDAAEAIRIVLQTLQNCCRTIPVTNQLWLTLLDKACMGLMVRSNLVGQQRATKDNNNDNDTILQRTHREKCILWCPHEISISDINRIKQSSKQMDTINSSDDDEDNNSHPHPVVEVPTLQQLIEIDCEKRPLNTTTRKYHDFNKQNSYDFEVKIPTKFLNNNNNNSSSREEKDNNNEQEEEEWKTTRSMQFASFTGYLFLSINRRRHQDGKNKNNRNKLFDHSELVIPPTLDLSKLSSNDNNIKTTAAVAGGGGTGTSKNNASSIIYELVGGALFDEGDYVAVLKDLAIEPKSSLAKDSSDDSKNDDKEESDDDDDDEEEEEEEIWKLMEPEEVIPMSESDVLEFLKGEGNNDDNDDDENDDENENDIVISQVSGDCILDSKTDYYTEEEYYEEEIID</sequence>
<feature type="compositionally biased region" description="Acidic residues" evidence="1">
    <location>
        <begin position="536"/>
        <end position="552"/>
    </location>
</feature>
<feature type="compositionally biased region" description="Low complexity" evidence="1">
    <location>
        <begin position="159"/>
        <end position="178"/>
    </location>
</feature>
<name>A0A1E7F8G0_9STRA</name>
<dbReference type="OrthoDB" id="53107at2759"/>
<dbReference type="SUPFAM" id="SSF54001">
    <property type="entry name" value="Cysteine proteinases"/>
    <property type="match status" value="1"/>
</dbReference>
<proteinExistence type="predicted"/>
<dbReference type="AlphaFoldDB" id="A0A1E7F8G0"/>
<dbReference type="KEGG" id="fcy:FRACYDRAFT_241005"/>